<evidence type="ECO:0000256" key="1">
    <source>
        <dbReference type="ARBA" id="ARBA00023015"/>
    </source>
</evidence>
<reference evidence="5 6" key="1">
    <citation type="submission" date="2020-08" db="EMBL/GenBank/DDBJ databases">
        <title>Genomic Encyclopedia of Type Strains, Phase IV (KMG-IV): sequencing the most valuable type-strain genomes for metagenomic binning, comparative biology and taxonomic classification.</title>
        <authorList>
            <person name="Goeker M."/>
        </authorList>
    </citation>
    <scope>NUCLEOTIDE SEQUENCE [LARGE SCALE GENOMIC DNA]</scope>
    <source>
        <strain evidence="5 6">DSM 14590</strain>
    </source>
</reference>
<keyword evidence="3" id="KW-0804">Transcription</keyword>
<evidence type="ECO:0000259" key="4">
    <source>
        <dbReference type="SMART" id="SM00418"/>
    </source>
</evidence>
<comment type="caution">
    <text evidence="5">The sequence shown here is derived from an EMBL/GenBank/DDBJ whole genome shotgun (WGS) entry which is preliminary data.</text>
</comment>
<dbReference type="Pfam" id="PF01022">
    <property type="entry name" value="HTH_5"/>
    <property type="match status" value="1"/>
</dbReference>
<proteinExistence type="predicted"/>
<dbReference type="GO" id="GO:0003677">
    <property type="term" value="F:DNA binding"/>
    <property type="evidence" value="ECO:0007669"/>
    <property type="project" value="UniProtKB-KW"/>
</dbReference>
<accession>A0AA89NJB0</accession>
<sequence length="116" mass="13058">MMVNKNPSLSGDDLSGDELLAVLEALSNPHRLKIISILAKERQYVSQLARAVQMSRPLLYMHLQKLEAAGLVTSELELSEDGKSMKYYELKPFDIRLTKELIAKSINTLTIKKKGE</sequence>
<dbReference type="Proteomes" id="UP000613002">
    <property type="component" value="Unassembled WGS sequence"/>
</dbReference>
<dbReference type="PANTHER" id="PTHR33154:SF33">
    <property type="entry name" value="TRANSCRIPTIONAL REPRESSOR SDPR"/>
    <property type="match status" value="1"/>
</dbReference>
<name>A0AA89NJB0_9BACL</name>
<dbReference type="InterPro" id="IPR036390">
    <property type="entry name" value="WH_DNA-bd_sf"/>
</dbReference>
<gene>
    <name evidence="5" type="ORF">HNR78_001508</name>
</gene>
<evidence type="ECO:0000313" key="5">
    <source>
        <dbReference type="EMBL" id="MBB3868625.1"/>
    </source>
</evidence>
<organism evidence="5 6">
    <name type="scientific">Parageobacillus toebii NBRC 107807</name>
    <dbReference type="NCBI Taxonomy" id="1223503"/>
    <lineage>
        <taxon>Bacteria</taxon>
        <taxon>Bacillati</taxon>
        <taxon>Bacillota</taxon>
        <taxon>Bacilli</taxon>
        <taxon>Bacillales</taxon>
        <taxon>Anoxybacillaceae</taxon>
        <taxon>Parageobacillus</taxon>
    </lineage>
</organism>
<evidence type="ECO:0000256" key="3">
    <source>
        <dbReference type="ARBA" id="ARBA00023163"/>
    </source>
</evidence>
<dbReference type="CDD" id="cd00090">
    <property type="entry name" value="HTH_ARSR"/>
    <property type="match status" value="1"/>
</dbReference>
<evidence type="ECO:0000313" key="6">
    <source>
        <dbReference type="Proteomes" id="UP000613002"/>
    </source>
</evidence>
<dbReference type="InterPro" id="IPR036388">
    <property type="entry name" value="WH-like_DNA-bd_sf"/>
</dbReference>
<evidence type="ECO:0000256" key="2">
    <source>
        <dbReference type="ARBA" id="ARBA00023125"/>
    </source>
</evidence>
<dbReference type="InterPro" id="IPR011991">
    <property type="entry name" value="ArsR-like_HTH"/>
</dbReference>
<dbReference type="AlphaFoldDB" id="A0AA89NJB0"/>
<dbReference type="GO" id="GO:0003700">
    <property type="term" value="F:DNA-binding transcription factor activity"/>
    <property type="evidence" value="ECO:0007669"/>
    <property type="project" value="InterPro"/>
</dbReference>
<dbReference type="PANTHER" id="PTHR33154">
    <property type="entry name" value="TRANSCRIPTIONAL REGULATOR, ARSR FAMILY"/>
    <property type="match status" value="1"/>
</dbReference>
<protein>
    <submittedName>
        <fullName evidence="5">DNA-binding transcriptional ArsR family regulator</fullName>
    </submittedName>
</protein>
<dbReference type="SMART" id="SM00418">
    <property type="entry name" value="HTH_ARSR"/>
    <property type="match status" value="1"/>
</dbReference>
<feature type="domain" description="HTH arsR-type" evidence="4">
    <location>
        <begin position="21"/>
        <end position="104"/>
    </location>
</feature>
<keyword evidence="1" id="KW-0805">Transcription regulation</keyword>
<dbReference type="SUPFAM" id="SSF46785">
    <property type="entry name" value="Winged helix' DNA-binding domain"/>
    <property type="match status" value="1"/>
</dbReference>
<dbReference type="InterPro" id="IPR051081">
    <property type="entry name" value="HTH_MetalResp_TranReg"/>
</dbReference>
<dbReference type="EMBL" id="JACICZ010000004">
    <property type="protein sequence ID" value="MBB3868625.1"/>
    <property type="molecule type" value="Genomic_DNA"/>
</dbReference>
<dbReference type="Gene3D" id="1.10.10.10">
    <property type="entry name" value="Winged helix-like DNA-binding domain superfamily/Winged helix DNA-binding domain"/>
    <property type="match status" value="1"/>
</dbReference>
<dbReference type="InterPro" id="IPR001845">
    <property type="entry name" value="HTH_ArsR_DNA-bd_dom"/>
</dbReference>
<keyword evidence="2 5" id="KW-0238">DNA-binding</keyword>
<keyword evidence="6" id="KW-1185">Reference proteome</keyword>